<evidence type="ECO:0000313" key="3">
    <source>
        <dbReference type="EMBL" id="CAH2355181.1"/>
    </source>
</evidence>
<sequence length="491" mass="55582">MSTDTTFSDEKPAYSKDRPQKRFIKGPDDKVHKAKIAALHDEIKKLNLTNDELNAQIEKVVSDPKVIAKRTELQKELKELITKQGSIKVERTTIMDQIKLVDQQLKRKINEIQAQTSKSNFKSVAEIDSRINHLDSIIDEGSLKLADERRYVKEMSQLRKLKKDFGSIDKIQELIEADKEKIADLKKKLNAIGNKEIQARFEAIQKELDQLNADNKSISEKRQSLFDQRNKLRKTKDEKYSEIKKLRSDLDAEFTKFKAAMASEKKKRDEEYKARQLEEKTAKRKEVAEKELSAASIPAFSREIDSLQVLLAYFDPSYVKPPSKTFEAIQKSTSSTAFQADSKPRAAGRVIEMPDDLVVLKKEEEIFHTGSKGKKAAKAKKAQKPKNFTVESDVIVALGELSIPLPTKQDDVPSTIETLKETLTALEGKQEEQTKLNIERAKAKIAKLEAEEDAADKEAEEAKEEPAEEKEEEAPASAPAVEGEQKSVDEE</sequence>
<dbReference type="OrthoDB" id="2195113at2759"/>
<dbReference type="GO" id="GO:0008298">
    <property type="term" value="P:intracellular mRNA localization"/>
    <property type="evidence" value="ECO:0007669"/>
    <property type="project" value="TreeGrafter"/>
</dbReference>
<dbReference type="EMBL" id="CAKXYY010000022">
    <property type="protein sequence ID" value="CAH2355181.1"/>
    <property type="molecule type" value="Genomic_DNA"/>
</dbReference>
<dbReference type="InterPro" id="IPR039604">
    <property type="entry name" value="Bfr1"/>
</dbReference>
<dbReference type="GO" id="GO:0003729">
    <property type="term" value="F:mRNA binding"/>
    <property type="evidence" value="ECO:0007669"/>
    <property type="project" value="TreeGrafter"/>
</dbReference>
<feature type="region of interest" description="Disordered" evidence="2">
    <location>
        <begin position="1"/>
        <end position="25"/>
    </location>
</feature>
<feature type="compositionally biased region" description="Basic and acidic residues" evidence="2">
    <location>
        <begin position="8"/>
        <end position="25"/>
    </location>
</feature>
<keyword evidence="4" id="KW-1185">Reference proteome</keyword>
<comment type="caution">
    <text evidence="3">The sequence shown here is derived from an EMBL/GenBank/DDBJ whole genome shotgun (WGS) entry which is preliminary data.</text>
</comment>
<dbReference type="PANTHER" id="PTHR31027">
    <property type="entry name" value="NUCLEAR SEGREGATION PROTEIN BFR1"/>
    <property type="match status" value="1"/>
</dbReference>
<accession>A0A9P0QV81</accession>
<dbReference type="GO" id="GO:1990904">
    <property type="term" value="C:ribonucleoprotein complex"/>
    <property type="evidence" value="ECO:0007669"/>
    <property type="project" value="TreeGrafter"/>
</dbReference>
<dbReference type="Gene3D" id="1.10.287.1490">
    <property type="match status" value="1"/>
</dbReference>
<feature type="region of interest" description="Disordered" evidence="2">
    <location>
        <begin position="447"/>
        <end position="491"/>
    </location>
</feature>
<dbReference type="GO" id="GO:0042175">
    <property type="term" value="C:nuclear outer membrane-endoplasmic reticulum membrane network"/>
    <property type="evidence" value="ECO:0007669"/>
    <property type="project" value="TreeGrafter"/>
</dbReference>
<proteinExistence type="predicted"/>
<feature type="coiled-coil region" evidence="1">
    <location>
        <begin position="36"/>
        <end position="63"/>
    </location>
</feature>
<feature type="compositionally biased region" description="Acidic residues" evidence="2">
    <location>
        <begin position="450"/>
        <end position="474"/>
    </location>
</feature>
<keyword evidence="1" id="KW-0175">Coiled coil</keyword>
<dbReference type="AlphaFoldDB" id="A0A9P0QV81"/>
<name>A0A9P0QV81_9ASCO</name>
<dbReference type="Proteomes" id="UP000837801">
    <property type="component" value="Unassembled WGS sequence"/>
</dbReference>
<evidence type="ECO:0000256" key="2">
    <source>
        <dbReference type="SAM" id="MobiDB-lite"/>
    </source>
</evidence>
<evidence type="ECO:0000313" key="4">
    <source>
        <dbReference type="Proteomes" id="UP000837801"/>
    </source>
</evidence>
<dbReference type="GO" id="GO:0005783">
    <property type="term" value="C:endoplasmic reticulum"/>
    <property type="evidence" value="ECO:0007669"/>
    <property type="project" value="TreeGrafter"/>
</dbReference>
<reference evidence="3" key="1">
    <citation type="submission" date="2022-03" db="EMBL/GenBank/DDBJ databases">
        <authorList>
            <person name="Legras J.-L."/>
            <person name="Devillers H."/>
            <person name="Grondin C."/>
        </authorList>
    </citation>
    <scope>NUCLEOTIDE SEQUENCE</scope>
    <source>
        <strain evidence="3">CLIB 1423</strain>
    </source>
</reference>
<feature type="coiled-coil region" evidence="1">
    <location>
        <begin position="168"/>
        <end position="280"/>
    </location>
</feature>
<evidence type="ECO:0000256" key="1">
    <source>
        <dbReference type="SAM" id="Coils"/>
    </source>
</evidence>
<gene>
    <name evidence="3" type="ORF">CLIB1423_22S01574</name>
</gene>
<dbReference type="PANTHER" id="PTHR31027:SF2">
    <property type="entry name" value="LEBERCILIN DOMAIN-CONTAINING PROTEIN"/>
    <property type="match status" value="1"/>
</dbReference>
<organism evidence="3 4">
    <name type="scientific">[Candida] railenensis</name>
    <dbReference type="NCBI Taxonomy" id="45579"/>
    <lineage>
        <taxon>Eukaryota</taxon>
        <taxon>Fungi</taxon>
        <taxon>Dikarya</taxon>
        <taxon>Ascomycota</taxon>
        <taxon>Saccharomycotina</taxon>
        <taxon>Pichiomycetes</taxon>
        <taxon>Debaryomycetaceae</taxon>
        <taxon>Kurtzmaniella</taxon>
    </lineage>
</organism>
<protein>
    <submittedName>
        <fullName evidence="3">Nuclear segregation protein Bfr1p</fullName>
    </submittedName>
</protein>